<feature type="binding site" evidence="5">
    <location>
        <position position="113"/>
    </location>
    <ligand>
        <name>ATP</name>
        <dbReference type="ChEBI" id="CHEBI:30616"/>
    </ligand>
</feature>
<dbReference type="PANTHER" id="PTHR43289:SF6">
    <property type="entry name" value="SERINE_THREONINE-PROTEIN KINASE NEKL-3"/>
    <property type="match status" value="1"/>
</dbReference>
<name>A0A5S9ITS9_UABAM</name>
<dbReference type="InterPro" id="IPR017441">
    <property type="entry name" value="Protein_kinase_ATP_BS"/>
</dbReference>
<dbReference type="SMART" id="SM00220">
    <property type="entry name" value="S_TKc"/>
    <property type="match status" value="1"/>
</dbReference>
<evidence type="ECO:0000256" key="3">
    <source>
        <dbReference type="ARBA" id="ARBA00022777"/>
    </source>
</evidence>
<dbReference type="InterPro" id="IPR000719">
    <property type="entry name" value="Prot_kinase_dom"/>
</dbReference>
<gene>
    <name evidence="8" type="ORF">UABAM_06434</name>
</gene>
<evidence type="ECO:0000313" key="8">
    <source>
        <dbReference type="EMBL" id="BBM88018.1"/>
    </source>
</evidence>
<evidence type="ECO:0000313" key="9">
    <source>
        <dbReference type="Proteomes" id="UP000326354"/>
    </source>
</evidence>
<feature type="compositionally biased region" description="Basic and acidic residues" evidence="6">
    <location>
        <begin position="12"/>
        <end position="23"/>
    </location>
</feature>
<dbReference type="PROSITE" id="PS50011">
    <property type="entry name" value="PROTEIN_KINASE_DOM"/>
    <property type="match status" value="1"/>
</dbReference>
<feature type="domain" description="Protein kinase" evidence="7">
    <location>
        <begin position="84"/>
        <end position="343"/>
    </location>
</feature>
<dbReference type="Gene3D" id="3.30.200.20">
    <property type="entry name" value="Phosphorylase Kinase, domain 1"/>
    <property type="match status" value="1"/>
</dbReference>
<protein>
    <submittedName>
        <fullName evidence="8">Serine/threonine protein kinase</fullName>
    </submittedName>
</protein>
<keyword evidence="9" id="KW-1185">Reference proteome</keyword>
<keyword evidence="1" id="KW-0808">Transferase</keyword>
<dbReference type="AlphaFoldDB" id="A0A5S9ITS9"/>
<sequence length="360" mass="41605">MKEKALYGVQSVRKDDHCSEKSPKSRRTPKKIILNAAKLFTKNKNIARAQREKKPDQKNVIKLKTYRNDIDTLRIVGKEIDDRYLIERAIGHGGMGVIYLANHKRLEKKYAIKFLYDKNQESSISDELEQRFVMEARIATEIRHNNLVEVYDVSSYKKYLYMVMEYIDGETVEQAVIQGKIFTEQDVIRIMKELLSALEVMHEKGYVHRDIKPSNIMVNQNGVAKLVDLGIAKDLSSTENLTQPYIIIGTLEFMSPEQIADGDVGFASDLYSLGATAYYMLTGENYVEGSNMQKMDAICLGDFSIDLPHVSEEFMEVLRRMMTTCKKRRFQRAKDVIEVLNLIENVRKTQSIQKDRFKMK</sequence>
<evidence type="ECO:0000256" key="5">
    <source>
        <dbReference type="PROSITE-ProRule" id="PRU10141"/>
    </source>
</evidence>
<dbReference type="PROSITE" id="PS00108">
    <property type="entry name" value="PROTEIN_KINASE_ST"/>
    <property type="match status" value="1"/>
</dbReference>
<dbReference type="GO" id="GO:0005524">
    <property type="term" value="F:ATP binding"/>
    <property type="evidence" value="ECO:0007669"/>
    <property type="project" value="UniProtKB-UniRule"/>
</dbReference>
<keyword evidence="4 5" id="KW-0067">ATP-binding</keyword>
<dbReference type="RefSeq" id="WP_151972115.1">
    <property type="nucleotide sequence ID" value="NZ_AP019860.1"/>
</dbReference>
<dbReference type="EMBL" id="AP019860">
    <property type="protein sequence ID" value="BBM88018.1"/>
    <property type="molecule type" value="Genomic_DNA"/>
</dbReference>
<dbReference type="GO" id="GO:0004674">
    <property type="term" value="F:protein serine/threonine kinase activity"/>
    <property type="evidence" value="ECO:0007669"/>
    <property type="project" value="UniProtKB-KW"/>
</dbReference>
<evidence type="ECO:0000256" key="2">
    <source>
        <dbReference type="ARBA" id="ARBA00022741"/>
    </source>
</evidence>
<dbReference type="SUPFAM" id="SSF56112">
    <property type="entry name" value="Protein kinase-like (PK-like)"/>
    <property type="match status" value="1"/>
</dbReference>
<dbReference type="PANTHER" id="PTHR43289">
    <property type="entry name" value="MITOGEN-ACTIVATED PROTEIN KINASE KINASE KINASE 20-RELATED"/>
    <property type="match status" value="1"/>
</dbReference>
<dbReference type="KEGG" id="uam:UABAM_06434"/>
<dbReference type="OrthoDB" id="6111975at2"/>
<evidence type="ECO:0000256" key="6">
    <source>
        <dbReference type="SAM" id="MobiDB-lite"/>
    </source>
</evidence>
<evidence type="ECO:0000256" key="1">
    <source>
        <dbReference type="ARBA" id="ARBA00022679"/>
    </source>
</evidence>
<feature type="region of interest" description="Disordered" evidence="6">
    <location>
        <begin position="1"/>
        <end position="27"/>
    </location>
</feature>
<proteinExistence type="predicted"/>
<organism evidence="8 9">
    <name type="scientific">Uabimicrobium amorphum</name>
    <dbReference type="NCBI Taxonomy" id="2596890"/>
    <lineage>
        <taxon>Bacteria</taxon>
        <taxon>Pseudomonadati</taxon>
        <taxon>Planctomycetota</taxon>
        <taxon>Candidatus Uabimicrobiia</taxon>
        <taxon>Candidatus Uabimicrobiales</taxon>
        <taxon>Candidatus Uabimicrobiaceae</taxon>
        <taxon>Candidatus Uabimicrobium</taxon>
    </lineage>
</organism>
<evidence type="ECO:0000256" key="4">
    <source>
        <dbReference type="ARBA" id="ARBA00022840"/>
    </source>
</evidence>
<dbReference type="InterPro" id="IPR011009">
    <property type="entry name" value="Kinase-like_dom_sf"/>
</dbReference>
<dbReference type="PROSITE" id="PS00107">
    <property type="entry name" value="PROTEIN_KINASE_ATP"/>
    <property type="match status" value="1"/>
</dbReference>
<dbReference type="Proteomes" id="UP000326354">
    <property type="component" value="Chromosome"/>
</dbReference>
<accession>A0A5S9ITS9</accession>
<dbReference type="Pfam" id="PF00069">
    <property type="entry name" value="Pkinase"/>
    <property type="match status" value="1"/>
</dbReference>
<dbReference type="InterPro" id="IPR008271">
    <property type="entry name" value="Ser/Thr_kinase_AS"/>
</dbReference>
<evidence type="ECO:0000259" key="7">
    <source>
        <dbReference type="PROSITE" id="PS50011"/>
    </source>
</evidence>
<keyword evidence="2 5" id="KW-0547">Nucleotide-binding</keyword>
<dbReference type="CDD" id="cd14014">
    <property type="entry name" value="STKc_PknB_like"/>
    <property type="match status" value="1"/>
</dbReference>
<reference evidence="8 9" key="1">
    <citation type="submission" date="2019-08" db="EMBL/GenBank/DDBJ databases">
        <title>Complete genome sequence of Candidatus Uab amorphum.</title>
        <authorList>
            <person name="Shiratori T."/>
            <person name="Suzuki S."/>
            <person name="Kakizawa Y."/>
            <person name="Ishida K."/>
        </authorList>
    </citation>
    <scope>NUCLEOTIDE SEQUENCE [LARGE SCALE GENOMIC DNA]</scope>
    <source>
        <strain evidence="8 9">SRT547</strain>
    </source>
</reference>
<keyword evidence="8" id="KW-0723">Serine/threonine-protein kinase</keyword>
<keyword evidence="3 8" id="KW-0418">Kinase</keyword>
<dbReference type="Gene3D" id="1.10.510.10">
    <property type="entry name" value="Transferase(Phosphotransferase) domain 1"/>
    <property type="match status" value="1"/>
</dbReference>